<dbReference type="EMBL" id="JXOK01000087">
    <property type="protein sequence ID" value="KIN09260.1"/>
    <property type="molecule type" value="Genomic_DNA"/>
</dbReference>
<keyword evidence="3" id="KW-1185">Reference proteome</keyword>
<dbReference type="Pfam" id="PF00563">
    <property type="entry name" value="EAL"/>
    <property type="match status" value="1"/>
</dbReference>
<reference evidence="2 3" key="1">
    <citation type="submission" date="2015-01" db="EMBL/GenBank/DDBJ databases">
        <title>Draft genome of Vibrio mytili type strain CAIM 528.</title>
        <authorList>
            <person name="Gonzalez-Castillo A."/>
            <person name="Gomez-Gil B."/>
            <person name="Enciso-Ibarra J."/>
        </authorList>
    </citation>
    <scope>NUCLEOTIDE SEQUENCE [LARGE SCALE GENOMIC DNA]</scope>
    <source>
        <strain evidence="2 3">CAIM 528</strain>
    </source>
</reference>
<comment type="caution">
    <text evidence="2">The sequence shown here is derived from an EMBL/GenBank/DDBJ whole genome shotgun (WGS) entry which is preliminary data.</text>
</comment>
<sequence>MDLKSSISNSIFLHPIYSSETGDVAFSEVLYTIPDGYYEEQFLDMTVSDEIIMESALNIVKKLQNNEKNKFSINITANILLSDEFITRISLFNNKNLVIEVNEIENNMLPDLYLSIKKLKEYGIEFCLDSFCHKDETFNQCLGYIDWDYIKIDKKYSFKDLEKHVAQILIPFCNVGVIIDGVDSSIKQHLKSSNKIYYQGYYKNPPKRFAS</sequence>
<dbReference type="InterPro" id="IPR001633">
    <property type="entry name" value="EAL_dom"/>
</dbReference>
<dbReference type="OrthoDB" id="5868634at2"/>
<dbReference type="SUPFAM" id="SSF141868">
    <property type="entry name" value="EAL domain-like"/>
    <property type="match status" value="1"/>
</dbReference>
<gene>
    <name evidence="2" type="ORF">SU60_20330</name>
</gene>
<dbReference type="STRING" id="50718.SU60_20330"/>
<evidence type="ECO:0000259" key="1">
    <source>
        <dbReference type="SMART" id="SM00052"/>
    </source>
</evidence>
<dbReference type="RefSeq" id="WP_041157125.1">
    <property type="nucleotide sequence ID" value="NZ_CBCRVP010000042.1"/>
</dbReference>
<dbReference type="Proteomes" id="UP000031977">
    <property type="component" value="Unassembled WGS sequence"/>
</dbReference>
<dbReference type="Gene3D" id="3.20.20.450">
    <property type="entry name" value="EAL domain"/>
    <property type="match status" value="1"/>
</dbReference>
<feature type="domain" description="EAL" evidence="1">
    <location>
        <begin position="1"/>
        <end position="211"/>
    </location>
</feature>
<accession>A0A0C3I2F7</accession>
<dbReference type="SMART" id="SM00052">
    <property type="entry name" value="EAL"/>
    <property type="match status" value="1"/>
</dbReference>
<evidence type="ECO:0000313" key="3">
    <source>
        <dbReference type="Proteomes" id="UP000031977"/>
    </source>
</evidence>
<protein>
    <recommendedName>
        <fullName evidence="1">EAL domain-containing protein</fullName>
    </recommendedName>
</protein>
<organism evidence="2 3">
    <name type="scientific">Vibrio mytili</name>
    <dbReference type="NCBI Taxonomy" id="50718"/>
    <lineage>
        <taxon>Bacteria</taxon>
        <taxon>Pseudomonadati</taxon>
        <taxon>Pseudomonadota</taxon>
        <taxon>Gammaproteobacteria</taxon>
        <taxon>Vibrionales</taxon>
        <taxon>Vibrionaceae</taxon>
        <taxon>Vibrio</taxon>
    </lineage>
</organism>
<evidence type="ECO:0000313" key="2">
    <source>
        <dbReference type="EMBL" id="KIN09260.1"/>
    </source>
</evidence>
<dbReference type="InterPro" id="IPR035919">
    <property type="entry name" value="EAL_sf"/>
</dbReference>
<name>A0A0C3I2F7_9VIBR</name>
<proteinExistence type="predicted"/>
<dbReference type="AlphaFoldDB" id="A0A0C3I2F7"/>